<dbReference type="Pfam" id="PF00285">
    <property type="entry name" value="Citrate_synt"/>
    <property type="match status" value="1"/>
</dbReference>
<dbReference type="InterPro" id="IPR002020">
    <property type="entry name" value="Citrate_synthase"/>
</dbReference>
<keyword evidence="3" id="KW-0816">Tricarboxylic acid cycle</keyword>
<dbReference type="PANTHER" id="PTHR11739:SF4">
    <property type="entry name" value="CITRATE SYNTHASE, PEROXISOMAL"/>
    <property type="match status" value="1"/>
</dbReference>
<feature type="active site" evidence="7">
    <location>
        <position position="262"/>
    </location>
</feature>
<gene>
    <name evidence="9" type="ORF">GKO46_06480</name>
    <name evidence="10" type="ORF">GKO48_00480</name>
</gene>
<feature type="active site" evidence="7">
    <location>
        <position position="315"/>
    </location>
</feature>
<dbReference type="SUPFAM" id="SSF48256">
    <property type="entry name" value="Citrate synthase"/>
    <property type="match status" value="1"/>
</dbReference>
<evidence type="ECO:0000256" key="8">
    <source>
        <dbReference type="RuleBase" id="RU003406"/>
    </source>
</evidence>
<evidence type="ECO:0000256" key="6">
    <source>
        <dbReference type="PIRNR" id="PIRNR001369"/>
    </source>
</evidence>
<dbReference type="GO" id="GO:0005975">
    <property type="term" value="P:carbohydrate metabolic process"/>
    <property type="evidence" value="ECO:0007669"/>
    <property type="project" value="TreeGrafter"/>
</dbReference>
<comment type="catalytic activity">
    <reaction evidence="5">
        <text>oxaloacetate + acetyl-CoA + H2O = citrate + CoA + H(+)</text>
        <dbReference type="Rhea" id="RHEA:16845"/>
        <dbReference type="ChEBI" id="CHEBI:15377"/>
        <dbReference type="ChEBI" id="CHEBI:15378"/>
        <dbReference type="ChEBI" id="CHEBI:16452"/>
        <dbReference type="ChEBI" id="CHEBI:16947"/>
        <dbReference type="ChEBI" id="CHEBI:57287"/>
        <dbReference type="ChEBI" id="CHEBI:57288"/>
        <dbReference type="EC" id="2.3.3.16"/>
    </reaction>
</comment>
<evidence type="ECO:0000313" key="11">
    <source>
        <dbReference type="Proteomes" id="UP001219901"/>
    </source>
</evidence>
<dbReference type="InterPro" id="IPR016143">
    <property type="entry name" value="Citrate_synth-like_sm_a-sub"/>
</dbReference>
<evidence type="ECO:0000256" key="1">
    <source>
        <dbReference type="ARBA" id="ARBA00005163"/>
    </source>
</evidence>
<dbReference type="NCBIfam" id="TIGR01800">
    <property type="entry name" value="cit_synth_II"/>
    <property type="match status" value="1"/>
</dbReference>
<proteinExistence type="inferred from homology"/>
<accession>A0AAJ5ZB75</accession>
<dbReference type="AlphaFoldDB" id="A0AAJ5ZB75"/>
<keyword evidence="4 6" id="KW-0808">Transferase</keyword>
<reference evidence="11" key="3">
    <citation type="submission" date="2023-06" db="EMBL/GenBank/DDBJ databases">
        <title>Pangenomics reveal diversification of enzyme families and niche specialization in globally abundant SAR202 bacteria.</title>
        <authorList>
            <person name="Saw J.H.W."/>
        </authorList>
    </citation>
    <scope>NUCLEOTIDE SEQUENCE [LARGE SCALE GENOMIC DNA]</scope>
    <source>
        <strain evidence="11">JH1073</strain>
    </source>
</reference>
<dbReference type="EMBL" id="CP046147">
    <property type="protein sequence ID" value="WFG38142.1"/>
    <property type="molecule type" value="Genomic_DNA"/>
</dbReference>
<dbReference type="InterPro" id="IPR036969">
    <property type="entry name" value="Citrate_synthase_sf"/>
</dbReference>
<evidence type="ECO:0000313" key="9">
    <source>
        <dbReference type="EMBL" id="MDG0866719.1"/>
    </source>
</evidence>
<dbReference type="RefSeq" id="WP_342824384.1">
    <property type="nucleotide sequence ID" value="NZ_CP046146.1"/>
</dbReference>
<evidence type="ECO:0000256" key="3">
    <source>
        <dbReference type="ARBA" id="ARBA00022532"/>
    </source>
</evidence>
<protein>
    <recommendedName>
        <fullName evidence="6">Citrate synthase</fullName>
    </recommendedName>
</protein>
<dbReference type="Proteomes" id="UP001321249">
    <property type="component" value="Unassembled WGS sequence"/>
</dbReference>
<dbReference type="PROSITE" id="PS00480">
    <property type="entry name" value="CITRATE_SYNTHASE"/>
    <property type="match status" value="1"/>
</dbReference>
<dbReference type="Gene3D" id="1.10.580.10">
    <property type="entry name" value="Citrate Synthase, domain 1"/>
    <property type="match status" value="1"/>
</dbReference>
<sequence>MTSDEITIHRGLTGVYFDRSETTFIDGKQGVLEYRGYNINDLAEHSTFEETGYLLIHGKLPTQAELDEFDAELKAARELPERIFDVIDMVKDSHPMDALRTAVSALASFDEDRNDNSAEATIRKGNRLTSQVPAIVMAHHNIRQGKDPIKPSSTLNHAGNFLYMLNGDEPSADAAELMDKDFVLHADHGSNASAFTARVVAGTAADIHGAVTAGIAALSGPSHGGAAENVMQMAKEIGKPENAADYVKNLLSNRERVMGFGHRVYKAEDPRAGHLRAGVKKLSEEMGQPEWYQILEAVVEAMQPYARRGIHVNVDFFAGVIYYLNGVPQDLFVPIFAVGRIPGWTIQVVEQFRHNILIRPLLQYTGGRELEYVPIAERE</sequence>
<dbReference type="Gene3D" id="1.10.230.10">
    <property type="entry name" value="Cytochrome P450-Terp, domain 2"/>
    <property type="match status" value="1"/>
</dbReference>
<evidence type="ECO:0000313" key="10">
    <source>
        <dbReference type="EMBL" id="WFG38142.1"/>
    </source>
</evidence>
<dbReference type="InterPro" id="IPR019810">
    <property type="entry name" value="Citrate_synthase_AS"/>
</dbReference>
<dbReference type="Proteomes" id="UP001219901">
    <property type="component" value="Chromosome"/>
</dbReference>
<evidence type="ECO:0000256" key="4">
    <source>
        <dbReference type="ARBA" id="ARBA00022679"/>
    </source>
</evidence>
<evidence type="ECO:0000256" key="7">
    <source>
        <dbReference type="PIRSR" id="PIRSR001369-1"/>
    </source>
</evidence>
<name>A0AAJ5ZB75_9CHLR</name>
<dbReference type="PRINTS" id="PR00143">
    <property type="entry name" value="CITRTSNTHASE"/>
</dbReference>
<dbReference type="InterPro" id="IPR024176">
    <property type="entry name" value="Citrate_synthase_bac-typ"/>
</dbReference>
<dbReference type="InterPro" id="IPR011278">
    <property type="entry name" value="2-MeCitrate/Citrate_synth_II"/>
</dbReference>
<organism evidence="10 11">
    <name type="scientific">Candidatus Lucifugimonas marina</name>
    <dbReference type="NCBI Taxonomy" id="3038979"/>
    <lineage>
        <taxon>Bacteria</taxon>
        <taxon>Bacillati</taxon>
        <taxon>Chloroflexota</taxon>
        <taxon>Dehalococcoidia</taxon>
        <taxon>SAR202 cluster</taxon>
        <taxon>Candidatus Lucifugimonadales</taxon>
        <taxon>Candidatus Lucifugimonadaceae</taxon>
        <taxon>Candidatus Lucifugimonas</taxon>
    </lineage>
</organism>
<dbReference type="PANTHER" id="PTHR11739">
    <property type="entry name" value="CITRATE SYNTHASE"/>
    <property type="match status" value="1"/>
</dbReference>
<keyword evidence="11" id="KW-1185">Reference proteome</keyword>
<comment type="similarity">
    <text evidence="2 6 8">Belongs to the citrate synthase family.</text>
</comment>
<dbReference type="InterPro" id="IPR016142">
    <property type="entry name" value="Citrate_synth-like_lrg_a-sub"/>
</dbReference>
<dbReference type="GO" id="GO:0005737">
    <property type="term" value="C:cytoplasm"/>
    <property type="evidence" value="ECO:0007669"/>
    <property type="project" value="InterPro"/>
</dbReference>
<evidence type="ECO:0000256" key="2">
    <source>
        <dbReference type="ARBA" id="ARBA00010566"/>
    </source>
</evidence>
<dbReference type="GO" id="GO:0006099">
    <property type="term" value="P:tricarboxylic acid cycle"/>
    <property type="evidence" value="ECO:0007669"/>
    <property type="project" value="UniProtKB-KW"/>
</dbReference>
<dbReference type="PIRSF" id="PIRSF001369">
    <property type="entry name" value="Citrate_synth"/>
    <property type="match status" value="1"/>
</dbReference>
<evidence type="ECO:0000256" key="5">
    <source>
        <dbReference type="ARBA" id="ARBA00049288"/>
    </source>
</evidence>
<evidence type="ECO:0000313" key="12">
    <source>
        <dbReference type="Proteomes" id="UP001321249"/>
    </source>
</evidence>
<reference evidence="10" key="2">
    <citation type="journal article" date="2023" name="Nat. Commun.">
        <title>Cultivation of marine bacteria of the SAR202 clade.</title>
        <authorList>
            <person name="Lim Y."/>
            <person name="Seo J.H."/>
            <person name="Giovannoni S.J."/>
            <person name="Kang I."/>
            <person name="Cho J.C."/>
        </authorList>
    </citation>
    <scope>NUCLEOTIDE SEQUENCE</scope>
    <source>
        <strain evidence="10">JH1073</strain>
    </source>
</reference>
<comment type="pathway">
    <text evidence="1">Carbohydrate metabolism; tricarboxylic acid cycle.</text>
</comment>
<reference evidence="11 12" key="1">
    <citation type="submission" date="2019-11" db="EMBL/GenBank/DDBJ databases">
        <authorList>
            <person name="Cho J.-C."/>
        </authorList>
    </citation>
    <scope>NUCLEOTIDE SEQUENCE [LARGE SCALE GENOMIC DNA]</scope>
    <source>
        <strain evidence="10 11">JH1073</strain>
        <strain evidence="9 12">JH702</strain>
    </source>
</reference>
<dbReference type="EMBL" id="WMBE01000002">
    <property type="protein sequence ID" value="MDG0866719.1"/>
    <property type="molecule type" value="Genomic_DNA"/>
</dbReference>
<dbReference type="GO" id="GO:0036440">
    <property type="term" value="F:citrate synthase activity"/>
    <property type="evidence" value="ECO:0007669"/>
    <property type="project" value="UniProtKB-EC"/>
</dbReference>